<gene>
    <name evidence="1" type="ORF">UFOPK2996_00900</name>
</gene>
<evidence type="ECO:0000313" key="1">
    <source>
        <dbReference type="EMBL" id="CAB4797882.1"/>
    </source>
</evidence>
<name>A0A6J6XM75_9ZZZZ</name>
<reference evidence="1" key="1">
    <citation type="submission" date="2020-05" db="EMBL/GenBank/DDBJ databases">
        <authorList>
            <person name="Chiriac C."/>
            <person name="Salcher M."/>
            <person name="Ghai R."/>
            <person name="Kavagutti S V."/>
        </authorList>
    </citation>
    <scope>NUCLEOTIDE SEQUENCE</scope>
</reference>
<organism evidence="1">
    <name type="scientific">freshwater metagenome</name>
    <dbReference type="NCBI Taxonomy" id="449393"/>
    <lineage>
        <taxon>unclassified sequences</taxon>
        <taxon>metagenomes</taxon>
        <taxon>ecological metagenomes</taxon>
    </lineage>
</organism>
<proteinExistence type="predicted"/>
<dbReference type="AlphaFoldDB" id="A0A6J6XM75"/>
<dbReference type="EMBL" id="CAFAAH010000113">
    <property type="protein sequence ID" value="CAB4797882.1"/>
    <property type="molecule type" value="Genomic_DNA"/>
</dbReference>
<sequence length="138" mass="14759">MSLVVSLTGVYDADGGAIGELKYWIGARLGKTHCSLCEVTHSAIRERREWSETRSTLSVEFRTVHRDEQSGPVSTATNGLFPAVVAQAEDGVAYLLLDAADIEEIARRAEPHLALIAAVEQAGTAIGLSWPGGSLRNP</sequence>
<accession>A0A6J6XM75</accession>
<protein>
    <submittedName>
        <fullName evidence="1">Unannotated protein</fullName>
    </submittedName>
</protein>